<dbReference type="RefSeq" id="WP_119840139.1">
    <property type="nucleotide sequence ID" value="NZ_CP060436.1"/>
</dbReference>
<dbReference type="InterPro" id="IPR001451">
    <property type="entry name" value="Hexapep"/>
</dbReference>
<proteinExistence type="predicted"/>
<dbReference type="CDD" id="cd03352">
    <property type="entry name" value="LbH_LpxD"/>
    <property type="match status" value="1"/>
</dbReference>
<keyword evidence="1" id="KW-0444">Lipid biosynthesis</keyword>
<accession>A0A418SEF2</accession>
<dbReference type="PANTHER" id="PTHR43378">
    <property type="entry name" value="UDP-3-O-ACYLGLUCOSAMINE N-ACYLTRANSFERASE"/>
    <property type="match status" value="1"/>
</dbReference>
<dbReference type="GO" id="GO:0016410">
    <property type="term" value="F:N-acyltransferase activity"/>
    <property type="evidence" value="ECO:0007669"/>
    <property type="project" value="InterPro"/>
</dbReference>
<dbReference type="Gene3D" id="2.160.10.10">
    <property type="entry name" value="Hexapeptide repeat proteins"/>
    <property type="match status" value="1"/>
</dbReference>
<keyword evidence="5 6" id="KW-0012">Acyltransferase</keyword>
<dbReference type="AlphaFoldDB" id="A0A418SEF2"/>
<dbReference type="KEGG" id="palw:PSAL_009720"/>
<gene>
    <name evidence="6" type="primary">lpxD</name>
    <name evidence="6" type="ORF">PSAL_009720</name>
</gene>
<evidence type="ECO:0000256" key="3">
    <source>
        <dbReference type="ARBA" id="ARBA00022679"/>
    </source>
</evidence>
<name>A0A418SEF2_9RHOB</name>
<dbReference type="OrthoDB" id="9784739at2"/>
<evidence type="ECO:0000313" key="6">
    <source>
        <dbReference type="EMBL" id="QPM89746.1"/>
    </source>
</evidence>
<dbReference type="InterPro" id="IPR007691">
    <property type="entry name" value="LpxD"/>
</dbReference>
<evidence type="ECO:0000256" key="5">
    <source>
        <dbReference type="ARBA" id="ARBA00023315"/>
    </source>
</evidence>
<keyword evidence="7" id="KW-1185">Reference proteome</keyword>
<dbReference type="PANTHER" id="PTHR43378:SF2">
    <property type="entry name" value="UDP-3-O-ACYLGLUCOSAMINE N-ACYLTRANSFERASE 1, MITOCHONDRIAL-RELATED"/>
    <property type="match status" value="1"/>
</dbReference>
<evidence type="ECO:0000313" key="7">
    <source>
        <dbReference type="Proteomes" id="UP000283786"/>
    </source>
</evidence>
<dbReference type="Proteomes" id="UP000283786">
    <property type="component" value="Chromosome"/>
</dbReference>
<dbReference type="InterPro" id="IPR011004">
    <property type="entry name" value="Trimer_LpxA-like_sf"/>
</dbReference>
<dbReference type="GO" id="GO:0016020">
    <property type="term" value="C:membrane"/>
    <property type="evidence" value="ECO:0007669"/>
    <property type="project" value="GOC"/>
</dbReference>
<dbReference type="EC" id="2.3.1.-" evidence="6"/>
<dbReference type="Gene3D" id="3.40.1390.10">
    <property type="entry name" value="MurE/MurF, N-terminal domain"/>
    <property type="match status" value="1"/>
</dbReference>
<evidence type="ECO:0000256" key="4">
    <source>
        <dbReference type="ARBA" id="ARBA00023098"/>
    </source>
</evidence>
<keyword evidence="3 6" id="KW-0808">Transferase</keyword>
<reference evidence="6 7" key="1">
    <citation type="submission" date="2020-08" db="EMBL/GenBank/DDBJ databases">
        <title>Genome sequence of Rhodobacteraceae bacterium Lw-13e.</title>
        <authorList>
            <person name="Poehlein A."/>
            <person name="Wolter L."/>
            <person name="Daniel R."/>
            <person name="Brinkhoff T."/>
        </authorList>
    </citation>
    <scope>NUCLEOTIDE SEQUENCE [LARGE SCALE GENOMIC DNA]</scope>
    <source>
        <strain evidence="6 7">Lw-13e</strain>
    </source>
</reference>
<protein>
    <submittedName>
        <fullName evidence="6">UDP-3-O-acylglucosamine N-acyltransferase</fullName>
        <ecNumber evidence="6">2.3.1.-</ecNumber>
    </submittedName>
</protein>
<dbReference type="SUPFAM" id="SSF51161">
    <property type="entry name" value="Trimeric LpxA-like enzymes"/>
    <property type="match status" value="1"/>
</dbReference>
<keyword evidence="2" id="KW-0441">Lipid A biosynthesis</keyword>
<dbReference type="GO" id="GO:0009245">
    <property type="term" value="P:lipid A biosynthetic process"/>
    <property type="evidence" value="ECO:0007669"/>
    <property type="project" value="UniProtKB-KW"/>
</dbReference>
<organism evidence="6 7">
    <name type="scientific">Pseudooceanicola algae</name>
    <dbReference type="NCBI Taxonomy" id="1537215"/>
    <lineage>
        <taxon>Bacteria</taxon>
        <taxon>Pseudomonadati</taxon>
        <taxon>Pseudomonadota</taxon>
        <taxon>Alphaproteobacteria</taxon>
        <taxon>Rhodobacterales</taxon>
        <taxon>Paracoccaceae</taxon>
        <taxon>Pseudooceanicola</taxon>
    </lineage>
</organism>
<dbReference type="EMBL" id="CP060436">
    <property type="protein sequence ID" value="QPM89746.1"/>
    <property type="molecule type" value="Genomic_DNA"/>
</dbReference>
<sequence>MAHSIQTIAEALGCVAVGDTSLMVDGLAEPATAGPTTLALAMKPAFAEGLAHGQARAAILWEGADWQSYGLEAAVFSPRPRLALSTLTSMLDPGPGFTPGIHPSAVVDPTAILGEGVSVGPFTLISAGARIGAGSSIGPQCHIGPDVEIGEGALMHSGVKIGRGVRIGARFRVHQNAVIGSDGFSFVTAEVSNVERMRSSLVAEVDDSEQSWIRIHSLGSVEIGDDVEVGAMTAIDSGTARATRIGSRTKIDNLCHIAHNCIIGTNCLLAAFAGVAGSTRIGNNVVFGGRAGVADNLKVGDGAIISAAAVVLQNVPAGRVVMGHPALKLDQNIAIYKALRRLPRMAQHVADLQKAVFKRSEND</sequence>
<dbReference type="NCBIfam" id="NF002060">
    <property type="entry name" value="PRK00892.1"/>
    <property type="match status" value="1"/>
</dbReference>
<evidence type="ECO:0000256" key="1">
    <source>
        <dbReference type="ARBA" id="ARBA00022516"/>
    </source>
</evidence>
<dbReference type="Pfam" id="PF00132">
    <property type="entry name" value="Hexapep"/>
    <property type="match status" value="2"/>
</dbReference>
<evidence type="ECO:0000256" key="2">
    <source>
        <dbReference type="ARBA" id="ARBA00022556"/>
    </source>
</evidence>
<keyword evidence="4" id="KW-0443">Lipid metabolism</keyword>